<name>A0A9Q1KIE4_9CARY</name>
<dbReference type="InterPro" id="IPR015660">
    <property type="entry name" value="MASH1/Ascl1a-like"/>
</dbReference>
<feature type="compositionally biased region" description="Basic and acidic residues" evidence="6">
    <location>
        <begin position="51"/>
        <end position="60"/>
    </location>
</feature>
<evidence type="ECO:0000256" key="5">
    <source>
        <dbReference type="SAM" id="Coils"/>
    </source>
</evidence>
<keyword evidence="4" id="KW-0539">Nucleus</keyword>
<sequence length="219" mass="24478">MPLSPLLTFLTANDKLPTFSIWSTPHAIRLVKQRESIREMSSKFNSSKPSSSKDDRKTIEKNRRSRLKQLYSQLYSLVPNPASSSGEPKRLPDQIEEAINYIKNLQEDVGKLKQKKDSLLGIDTSKANSRKRLLLNSPVQIEVNENGGGLEVTLVTSLECQFVFTEVIRILHEESAEVFDASYSVVGGPVFHTIHAQIGEAAANNAVARIAERLKKFTL</sequence>
<reference evidence="8" key="1">
    <citation type="submission" date="2022-04" db="EMBL/GenBank/DDBJ databases">
        <title>Carnegiea gigantea Genome sequencing and assembly v2.</title>
        <authorList>
            <person name="Copetti D."/>
            <person name="Sanderson M.J."/>
            <person name="Burquez A."/>
            <person name="Wojciechowski M.F."/>
        </authorList>
    </citation>
    <scope>NUCLEOTIDE SEQUENCE</scope>
    <source>
        <strain evidence="8">SGP5-SGP5p</strain>
        <tissue evidence="8">Aerial part</tissue>
    </source>
</reference>
<dbReference type="GO" id="GO:0090575">
    <property type="term" value="C:RNA polymerase II transcription regulator complex"/>
    <property type="evidence" value="ECO:0007669"/>
    <property type="project" value="TreeGrafter"/>
</dbReference>
<dbReference type="InterPro" id="IPR036638">
    <property type="entry name" value="HLH_DNA-bd_sf"/>
</dbReference>
<evidence type="ECO:0000256" key="6">
    <source>
        <dbReference type="SAM" id="MobiDB-lite"/>
    </source>
</evidence>
<dbReference type="EMBL" id="JAKOGI010000105">
    <property type="protein sequence ID" value="KAJ8444140.1"/>
    <property type="molecule type" value="Genomic_DNA"/>
</dbReference>
<protein>
    <recommendedName>
        <fullName evidence="7">BHLH domain-containing protein</fullName>
    </recommendedName>
</protein>
<feature type="coiled-coil region" evidence="5">
    <location>
        <begin position="95"/>
        <end position="122"/>
    </location>
</feature>
<dbReference type="GO" id="GO:0046983">
    <property type="term" value="F:protein dimerization activity"/>
    <property type="evidence" value="ECO:0007669"/>
    <property type="project" value="InterPro"/>
</dbReference>
<keyword evidence="2" id="KW-0805">Transcription regulation</keyword>
<dbReference type="PANTHER" id="PTHR13935:SF90">
    <property type="entry name" value="TRANSCRIPTION FACTOR BHLH162"/>
    <property type="match status" value="1"/>
</dbReference>
<evidence type="ECO:0000313" key="8">
    <source>
        <dbReference type="EMBL" id="KAJ8444140.1"/>
    </source>
</evidence>
<feature type="domain" description="BHLH" evidence="7">
    <location>
        <begin position="51"/>
        <end position="105"/>
    </location>
</feature>
<dbReference type="SUPFAM" id="SSF47459">
    <property type="entry name" value="HLH, helix-loop-helix DNA-binding domain"/>
    <property type="match status" value="1"/>
</dbReference>
<dbReference type="Pfam" id="PF00010">
    <property type="entry name" value="HLH"/>
    <property type="match status" value="1"/>
</dbReference>
<evidence type="ECO:0000256" key="3">
    <source>
        <dbReference type="ARBA" id="ARBA00023163"/>
    </source>
</evidence>
<dbReference type="PANTHER" id="PTHR13935">
    <property type="entry name" value="ACHAETE-SCUTE TRANSCRIPTION FACTOR-RELATED"/>
    <property type="match status" value="1"/>
</dbReference>
<keyword evidence="3" id="KW-0804">Transcription</keyword>
<comment type="caution">
    <text evidence="8">The sequence shown here is derived from an EMBL/GenBank/DDBJ whole genome shotgun (WGS) entry which is preliminary data.</text>
</comment>
<evidence type="ECO:0000259" key="7">
    <source>
        <dbReference type="PROSITE" id="PS50888"/>
    </source>
</evidence>
<dbReference type="InterPro" id="IPR011598">
    <property type="entry name" value="bHLH_dom"/>
</dbReference>
<accession>A0A9Q1KIE4</accession>
<dbReference type="AlphaFoldDB" id="A0A9Q1KIE4"/>
<dbReference type="Proteomes" id="UP001153076">
    <property type="component" value="Unassembled WGS sequence"/>
</dbReference>
<gene>
    <name evidence="8" type="ORF">Cgig2_029915</name>
</gene>
<evidence type="ECO:0000256" key="1">
    <source>
        <dbReference type="ARBA" id="ARBA00004123"/>
    </source>
</evidence>
<keyword evidence="9" id="KW-1185">Reference proteome</keyword>
<dbReference type="Gene3D" id="4.10.280.10">
    <property type="entry name" value="Helix-loop-helix DNA-binding domain"/>
    <property type="match status" value="1"/>
</dbReference>
<evidence type="ECO:0000313" key="9">
    <source>
        <dbReference type="Proteomes" id="UP001153076"/>
    </source>
</evidence>
<dbReference type="GO" id="GO:0000981">
    <property type="term" value="F:DNA-binding transcription factor activity, RNA polymerase II-specific"/>
    <property type="evidence" value="ECO:0007669"/>
    <property type="project" value="TreeGrafter"/>
</dbReference>
<dbReference type="OrthoDB" id="752507at2759"/>
<dbReference type="PROSITE" id="PS50888">
    <property type="entry name" value="BHLH"/>
    <property type="match status" value="1"/>
</dbReference>
<proteinExistence type="predicted"/>
<evidence type="ECO:0000256" key="2">
    <source>
        <dbReference type="ARBA" id="ARBA00023015"/>
    </source>
</evidence>
<organism evidence="8 9">
    <name type="scientific">Carnegiea gigantea</name>
    <dbReference type="NCBI Taxonomy" id="171969"/>
    <lineage>
        <taxon>Eukaryota</taxon>
        <taxon>Viridiplantae</taxon>
        <taxon>Streptophyta</taxon>
        <taxon>Embryophyta</taxon>
        <taxon>Tracheophyta</taxon>
        <taxon>Spermatophyta</taxon>
        <taxon>Magnoliopsida</taxon>
        <taxon>eudicotyledons</taxon>
        <taxon>Gunneridae</taxon>
        <taxon>Pentapetalae</taxon>
        <taxon>Caryophyllales</taxon>
        <taxon>Cactineae</taxon>
        <taxon>Cactaceae</taxon>
        <taxon>Cactoideae</taxon>
        <taxon>Echinocereeae</taxon>
        <taxon>Carnegiea</taxon>
    </lineage>
</organism>
<dbReference type="GO" id="GO:0000977">
    <property type="term" value="F:RNA polymerase II transcription regulatory region sequence-specific DNA binding"/>
    <property type="evidence" value="ECO:0007669"/>
    <property type="project" value="TreeGrafter"/>
</dbReference>
<feature type="region of interest" description="Disordered" evidence="6">
    <location>
        <begin position="39"/>
        <end position="60"/>
    </location>
</feature>
<comment type="subcellular location">
    <subcellularLocation>
        <location evidence="1">Nucleus</location>
    </subcellularLocation>
</comment>
<dbReference type="SMART" id="SM00353">
    <property type="entry name" value="HLH"/>
    <property type="match status" value="1"/>
</dbReference>
<keyword evidence="5" id="KW-0175">Coiled coil</keyword>
<evidence type="ECO:0000256" key="4">
    <source>
        <dbReference type="ARBA" id="ARBA00023242"/>
    </source>
</evidence>